<dbReference type="Proteomes" id="UP000308724">
    <property type="component" value="Unassembled WGS sequence"/>
</dbReference>
<sequence length="186" mass="21278">MRKIDTSFSVPALPRAPSMTVHHNTRKHLGLALMTQTKSCACQNPAPMYISRLTRKDRSALPQNLLLLLYEPRAQAISAYDGQVEFTAMPKNMLEINMHSIYAEVLTFAKNFGDVRSFAYIEPNGFEAPRFRSEYFSVKSAEKAIAASTQSDAIFISAKEYEDSIVHQTDMEFWRFNQPQGREFWI</sequence>
<evidence type="ECO:0000313" key="1">
    <source>
        <dbReference type="EMBL" id="TIA38981.1"/>
    </source>
</evidence>
<dbReference type="EMBL" id="QZBZ01000054">
    <property type="protein sequence ID" value="TIA38981.1"/>
    <property type="molecule type" value="Genomic_DNA"/>
</dbReference>
<comment type="caution">
    <text evidence="1">The sequence shown here is derived from an EMBL/GenBank/DDBJ whole genome shotgun (WGS) entry which is preliminary data.</text>
</comment>
<evidence type="ECO:0008006" key="3">
    <source>
        <dbReference type="Google" id="ProtNLM"/>
    </source>
</evidence>
<reference evidence="1 2" key="1">
    <citation type="submission" date="2018-10" db="EMBL/GenBank/DDBJ databases">
        <title>Fifty Aureobasidium pullulans genomes reveal a recombining polyextremotolerant generalist.</title>
        <authorList>
            <person name="Gostincar C."/>
            <person name="Turk M."/>
            <person name="Zajc J."/>
            <person name="Gunde-Cimerman N."/>
        </authorList>
    </citation>
    <scope>NUCLEOTIDE SEQUENCE [LARGE SCALE GENOMIC DNA]</scope>
    <source>
        <strain evidence="1 2">EXF-1645</strain>
    </source>
</reference>
<organism evidence="1 2">
    <name type="scientific">Aureobasidium pullulans</name>
    <name type="common">Black yeast</name>
    <name type="synonym">Pullularia pullulans</name>
    <dbReference type="NCBI Taxonomy" id="5580"/>
    <lineage>
        <taxon>Eukaryota</taxon>
        <taxon>Fungi</taxon>
        <taxon>Dikarya</taxon>
        <taxon>Ascomycota</taxon>
        <taxon>Pezizomycotina</taxon>
        <taxon>Dothideomycetes</taxon>
        <taxon>Dothideomycetidae</taxon>
        <taxon>Dothideales</taxon>
        <taxon>Saccotheciaceae</taxon>
        <taxon>Aureobasidium</taxon>
    </lineage>
</organism>
<gene>
    <name evidence="1" type="ORF">D6C78_03631</name>
</gene>
<name>A0A4T0BVQ9_AURPU</name>
<dbReference type="AlphaFoldDB" id="A0A4T0BVQ9"/>
<evidence type="ECO:0000313" key="2">
    <source>
        <dbReference type="Proteomes" id="UP000308724"/>
    </source>
</evidence>
<proteinExistence type="predicted"/>
<accession>A0A4T0BVQ9</accession>
<protein>
    <recommendedName>
        <fullName evidence="3">RRM domain-containing protein</fullName>
    </recommendedName>
</protein>